<evidence type="ECO:0000256" key="1">
    <source>
        <dbReference type="ARBA" id="ARBA00008754"/>
    </source>
</evidence>
<protein>
    <submittedName>
        <fullName evidence="2">Ribose-5-phosphate isomerase</fullName>
    </submittedName>
</protein>
<dbReference type="GO" id="GO:0019316">
    <property type="term" value="P:D-allose catabolic process"/>
    <property type="evidence" value="ECO:0007669"/>
    <property type="project" value="TreeGrafter"/>
</dbReference>
<dbReference type="NCBIfam" id="NF004051">
    <property type="entry name" value="PRK05571.1"/>
    <property type="match status" value="1"/>
</dbReference>
<dbReference type="PANTHER" id="PTHR30345">
    <property type="entry name" value="RIBOSE-5-PHOSPHATE ISOMERASE B"/>
    <property type="match status" value="1"/>
</dbReference>
<comment type="similarity">
    <text evidence="1">Belongs to the LacAB/RpiB family.</text>
</comment>
<dbReference type="SUPFAM" id="SSF89623">
    <property type="entry name" value="Ribose/Galactose isomerase RpiB/AlsB"/>
    <property type="match status" value="1"/>
</dbReference>
<comment type="caution">
    <text evidence="2">The sequence shown here is derived from an EMBL/GenBank/DDBJ whole genome shotgun (WGS) entry which is preliminary data.</text>
</comment>
<keyword evidence="2" id="KW-0413">Isomerase</keyword>
<dbReference type="PIRSF" id="PIRSF005384">
    <property type="entry name" value="RpiB_LacA_B"/>
    <property type="match status" value="1"/>
</dbReference>
<proteinExistence type="inferred from homology"/>
<dbReference type="NCBIfam" id="TIGR00689">
    <property type="entry name" value="rpiB_lacA_lacB"/>
    <property type="match status" value="1"/>
</dbReference>
<name>A0A1G2V2J7_9BACT</name>
<evidence type="ECO:0000313" key="3">
    <source>
        <dbReference type="Proteomes" id="UP000177697"/>
    </source>
</evidence>
<dbReference type="AlphaFoldDB" id="A0A1G2V2J7"/>
<dbReference type="Proteomes" id="UP000177697">
    <property type="component" value="Unassembled WGS sequence"/>
</dbReference>
<dbReference type="GO" id="GO:0004751">
    <property type="term" value="F:ribose-5-phosphate isomerase activity"/>
    <property type="evidence" value="ECO:0007669"/>
    <property type="project" value="TreeGrafter"/>
</dbReference>
<reference evidence="2 3" key="1">
    <citation type="journal article" date="2016" name="Nat. Commun.">
        <title>Thousands of microbial genomes shed light on interconnected biogeochemical processes in an aquifer system.</title>
        <authorList>
            <person name="Anantharaman K."/>
            <person name="Brown C.T."/>
            <person name="Hug L.A."/>
            <person name="Sharon I."/>
            <person name="Castelle C.J."/>
            <person name="Probst A.J."/>
            <person name="Thomas B.C."/>
            <person name="Singh A."/>
            <person name="Wilkins M.J."/>
            <person name="Karaoz U."/>
            <person name="Brodie E.L."/>
            <person name="Williams K.H."/>
            <person name="Hubbard S.S."/>
            <person name="Banfield J.F."/>
        </authorList>
    </citation>
    <scope>NUCLEOTIDE SEQUENCE [LARGE SCALE GENOMIC DNA]</scope>
</reference>
<dbReference type="InterPro" id="IPR036569">
    <property type="entry name" value="RpiB_LacA_LacB_sf"/>
</dbReference>
<organism evidence="2 3">
    <name type="scientific">Candidatus Zambryskibacteria bacterium RIFOXYC1_FULL_39_10</name>
    <dbReference type="NCBI Taxonomy" id="1802779"/>
    <lineage>
        <taxon>Bacteria</taxon>
        <taxon>Candidatus Zambryskiibacteriota</taxon>
    </lineage>
</organism>
<accession>A0A1G2V2J7</accession>
<gene>
    <name evidence="2" type="ORF">A2431_01120</name>
</gene>
<sequence length="146" mass="16726">MKIYFASDHAGFKMKSELLGFVHDLGYEVEDCGAYELDLDDDYPEYVKKAAQMVSDNPENNRAIILGATGQGEDMVADKFPNVRSAEYYGGNLEIIRLSREHNDANVLSLGARFLKNEEAFEAVKLWLETEFSKEERHIRRIEEIN</sequence>
<dbReference type="EMBL" id="MHWW01000005">
    <property type="protein sequence ID" value="OHB15844.1"/>
    <property type="molecule type" value="Genomic_DNA"/>
</dbReference>
<dbReference type="GO" id="GO:0009052">
    <property type="term" value="P:pentose-phosphate shunt, non-oxidative branch"/>
    <property type="evidence" value="ECO:0007669"/>
    <property type="project" value="TreeGrafter"/>
</dbReference>
<evidence type="ECO:0000313" key="2">
    <source>
        <dbReference type="EMBL" id="OHB15844.1"/>
    </source>
</evidence>
<dbReference type="InterPro" id="IPR003500">
    <property type="entry name" value="RpiB_LacA_LacB"/>
</dbReference>
<dbReference type="Gene3D" id="3.40.1400.10">
    <property type="entry name" value="Sugar-phosphate isomerase, RpiB/LacA/LacB"/>
    <property type="match status" value="1"/>
</dbReference>
<dbReference type="PANTHER" id="PTHR30345:SF0">
    <property type="entry name" value="DNA DAMAGE-REPAIR_TOLERATION PROTEIN DRT102"/>
    <property type="match status" value="1"/>
</dbReference>
<dbReference type="Pfam" id="PF02502">
    <property type="entry name" value="LacAB_rpiB"/>
    <property type="match status" value="1"/>
</dbReference>